<comment type="caution">
    <text evidence="2">The sequence shown here is derived from an EMBL/GenBank/DDBJ whole genome shotgun (WGS) entry which is preliminary data.</text>
</comment>
<dbReference type="RefSeq" id="WP_130092799.1">
    <property type="nucleotide sequence ID" value="NZ_SETE01000002.1"/>
</dbReference>
<evidence type="ECO:0000259" key="1">
    <source>
        <dbReference type="Pfam" id="PF04991"/>
    </source>
</evidence>
<evidence type="ECO:0000313" key="2">
    <source>
        <dbReference type="EMBL" id="RYM34791.1"/>
    </source>
</evidence>
<dbReference type="PANTHER" id="PTHR43404:SF2">
    <property type="entry name" value="LIPOPOLYSACCHARIDE CHOLINEPHOSPHOTRANSFERASE LICD"/>
    <property type="match status" value="1"/>
</dbReference>
<feature type="domain" description="LicD/FKTN/FKRP nucleotidyltransferase" evidence="1">
    <location>
        <begin position="24"/>
        <end position="240"/>
    </location>
</feature>
<dbReference type="GO" id="GO:0009100">
    <property type="term" value="P:glycoprotein metabolic process"/>
    <property type="evidence" value="ECO:0007669"/>
    <property type="project" value="UniProtKB-ARBA"/>
</dbReference>
<proteinExistence type="predicted"/>
<gene>
    <name evidence="2" type="ORF">ERX46_05300</name>
</gene>
<keyword evidence="3" id="KW-1185">Reference proteome</keyword>
<dbReference type="PANTHER" id="PTHR43404">
    <property type="entry name" value="LIPOPOLYSACCHARIDE CHOLINEPHOSPHOTRANSFERASE LICD"/>
    <property type="match status" value="1"/>
</dbReference>
<dbReference type="InterPro" id="IPR052942">
    <property type="entry name" value="LPS_cholinephosphotransferase"/>
</dbReference>
<reference evidence="2 3" key="1">
    <citation type="submission" date="2019-02" db="EMBL/GenBank/DDBJ databases">
        <title>Genome sequence of the sea-ice species Brumimicrobium glaciale.</title>
        <authorList>
            <person name="Bowman J.P."/>
        </authorList>
    </citation>
    <scope>NUCLEOTIDE SEQUENCE [LARGE SCALE GENOMIC DNA]</scope>
    <source>
        <strain evidence="2 3">IC156</strain>
    </source>
</reference>
<evidence type="ECO:0000313" key="3">
    <source>
        <dbReference type="Proteomes" id="UP000293952"/>
    </source>
</evidence>
<organism evidence="2 3">
    <name type="scientific">Brumimicrobium glaciale</name>
    <dbReference type="NCBI Taxonomy" id="200475"/>
    <lineage>
        <taxon>Bacteria</taxon>
        <taxon>Pseudomonadati</taxon>
        <taxon>Bacteroidota</taxon>
        <taxon>Flavobacteriia</taxon>
        <taxon>Flavobacteriales</taxon>
        <taxon>Crocinitomicaceae</taxon>
        <taxon>Brumimicrobium</taxon>
    </lineage>
</organism>
<name>A0A4Q4KN04_9FLAO</name>
<dbReference type="OrthoDB" id="9786100at2"/>
<sequence length="300" mass="35523">MDFKYLKETQAALLEMAKIIDQKCREHNITYWICTGTVLGAVRNKGFIQWDDDLDMCFPVAEYRKLLKVLKEEVLIEHPHYILYNENRPFPHYSEYLADTRIMSDHLYPIKIDLVKVKSIPNTPEAIQNDVDRVNLYAYIFGKKKKVKIENKALIKEHLLTGSFLFKRERYLKNFISYVDELDVMDENHVYENIYNDIFFSREVKPYNYTDLFPLQELEFEDTKFFAPRDTKTYLSNLYGENFIIPPPEDKRKPYSKSLGPAKIPVFLTKKLLWTLYALKAIKGSFTLPTKIKNLDKNTI</sequence>
<dbReference type="EMBL" id="SETE01000002">
    <property type="protein sequence ID" value="RYM34791.1"/>
    <property type="molecule type" value="Genomic_DNA"/>
</dbReference>
<protein>
    <recommendedName>
        <fullName evidence="1">LicD/FKTN/FKRP nucleotidyltransferase domain-containing protein</fullName>
    </recommendedName>
</protein>
<dbReference type="AlphaFoldDB" id="A0A4Q4KN04"/>
<accession>A0A4Q4KN04</accession>
<dbReference type="InterPro" id="IPR007074">
    <property type="entry name" value="LicD/FKTN/FKRP_NTP_transf"/>
</dbReference>
<dbReference type="Proteomes" id="UP000293952">
    <property type="component" value="Unassembled WGS sequence"/>
</dbReference>
<dbReference type="Pfam" id="PF04991">
    <property type="entry name" value="LicD"/>
    <property type="match status" value="1"/>
</dbReference>